<proteinExistence type="predicted"/>
<gene>
    <name evidence="2" type="ORF">PCOR1329_LOCUS76467</name>
</gene>
<keyword evidence="3" id="KW-1185">Reference proteome</keyword>
<name>A0ABN9XKF8_9DINO</name>
<reference evidence="2" key="1">
    <citation type="submission" date="2023-10" db="EMBL/GenBank/DDBJ databases">
        <authorList>
            <person name="Chen Y."/>
            <person name="Shah S."/>
            <person name="Dougan E. K."/>
            <person name="Thang M."/>
            <person name="Chan C."/>
        </authorList>
    </citation>
    <scope>NUCLEOTIDE SEQUENCE [LARGE SCALE GENOMIC DNA]</scope>
</reference>
<protein>
    <submittedName>
        <fullName evidence="2">Uncharacterized protein</fullName>
    </submittedName>
</protein>
<sequence>MSDLMAARLSGIWDRRWASLAAPLAPPLARSAHQEEGGPSVDRRNPRGPADLRKLMFVRISFLPDQAIMEASPPSAEKKSPGRQVPRVLTRVATELAGSFGRSEAGLSETRTEATDSTRDDQEDFDLSDVSVIRDLAGEASFSEDSE</sequence>
<dbReference type="Proteomes" id="UP001189429">
    <property type="component" value="Unassembled WGS sequence"/>
</dbReference>
<evidence type="ECO:0000313" key="2">
    <source>
        <dbReference type="EMBL" id="CAK0898749.1"/>
    </source>
</evidence>
<dbReference type="EMBL" id="CAUYUJ010020503">
    <property type="protein sequence ID" value="CAK0898749.1"/>
    <property type="molecule type" value="Genomic_DNA"/>
</dbReference>
<evidence type="ECO:0000256" key="1">
    <source>
        <dbReference type="SAM" id="MobiDB-lite"/>
    </source>
</evidence>
<accession>A0ABN9XKF8</accession>
<comment type="caution">
    <text evidence="2">The sequence shown here is derived from an EMBL/GenBank/DDBJ whole genome shotgun (WGS) entry which is preliminary data.</text>
</comment>
<organism evidence="2 3">
    <name type="scientific">Prorocentrum cordatum</name>
    <dbReference type="NCBI Taxonomy" id="2364126"/>
    <lineage>
        <taxon>Eukaryota</taxon>
        <taxon>Sar</taxon>
        <taxon>Alveolata</taxon>
        <taxon>Dinophyceae</taxon>
        <taxon>Prorocentrales</taxon>
        <taxon>Prorocentraceae</taxon>
        <taxon>Prorocentrum</taxon>
    </lineage>
</organism>
<evidence type="ECO:0000313" key="3">
    <source>
        <dbReference type="Proteomes" id="UP001189429"/>
    </source>
</evidence>
<feature type="region of interest" description="Disordered" evidence="1">
    <location>
        <begin position="27"/>
        <end position="48"/>
    </location>
</feature>
<feature type="region of interest" description="Disordered" evidence="1">
    <location>
        <begin position="96"/>
        <end position="130"/>
    </location>
</feature>
<feature type="compositionally biased region" description="Basic and acidic residues" evidence="1">
    <location>
        <begin position="110"/>
        <end position="120"/>
    </location>
</feature>
<feature type="compositionally biased region" description="Basic and acidic residues" evidence="1">
    <location>
        <begin position="32"/>
        <end position="48"/>
    </location>
</feature>